<accession>A0ACC0PCJ0</accession>
<comment type="caution">
    <text evidence="1">The sequence shown here is derived from an EMBL/GenBank/DDBJ whole genome shotgun (WGS) entry which is preliminary data.</text>
</comment>
<reference evidence="1" key="1">
    <citation type="submission" date="2022-02" db="EMBL/GenBank/DDBJ databases">
        <title>Plant Genome Project.</title>
        <authorList>
            <person name="Zhang R.-G."/>
        </authorList>
    </citation>
    <scope>NUCLEOTIDE SEQUENCE</scope>
    <source>
        <strain evidence="1">AT1</strain>
    </source>
</reference>
<keyword evidence="2" id="KW-1185">Reference proteome</keyword>
<dbReference type="EMBL" id="CM046390">
    <property type="protein sequence ID" value="KAI8563360.1"/>
    <property type="molecule type" value="Genomic_DNA"/>
</dbReference>
<evidence type="ECO:0000313" key="2">
    <source>
        <dbReference type="Proteomes" id="UP001062846"/>
    </source>
</evidence>
<name>A0ACC0PCJ0_RHOML</name>
<dbReference type="Proteomes" id="UP001062846">
    <property type="component" value="Chromosome 3"/>
</dbReference>
<gene>
    <name evidence="1" type="ORF">RHMOL_Rhmol03G0106100</name>
</gene>
<evidence type="ECO:0000313" key="1">
    <source>
        <dbReference type="EMBL" id="KAI8563360.1"/>
    </source>
</evidence>
<protein>
    <submittedName>
        <fullName evidence="1">Uncharacterized protein</fullName>
    </submittedName>
</protein>
<proteinExistence type="predicted"/>
<organism evidence="1 2">
    <name type="scientific">Rhododendron molle</name>
    <name type="common">Chinese azalea</name>
    <name type="synonym">Azalea mollis</name>
    <dbReference type="NCBI Taxonomy" id="49168"/>
    <lineage>
        <taxon>Eukaryota</taxon>
        <taxon>Viridiplantae</taxon>
        <taxon>Streptophyta</taxon>
        <taxon>Embryophyta</taxon>
        <taxon>Tracheophyta</taxon>
        <taxon>Spermatophyta</taxon>
        <taxon>Magnoliopsida</taxon>
        <taxon>eudicotyledons</taxon>
        <taxon>Gunneridae</taxon>
        <taxon>Pentapetalae</taxon>
        <taxon>asterids</taxon>
        <taxon>Ericales</taxon>
        <taxon>Ericaceae</taxon>
        <taxon>Ericoideae</taxon>
        <taxon>Rhodoreae</taxon>
        <taxon>Rhododendron</taxon>
    </lineage>
</organism>
<sequence>MGNRGQKSPPANPLLQSRQKFIVGGDISKTNLKLLFPHWSSFPDPAVTGVESVESTSFREELVALPDVFTRNGQQQDIDEEGLW</sequence>